<dbReference type="RefSeq" id="XP_011134369.1">
    <property type="nucleotide sequence ID" value="XM_011136067.1"/>
</dbReference>
<evidence type="ECO:0000313" key="1">
    <source>
        <dbReference type="EMBL" id="EZG79924.1"/>
    </source>
</evidence>
<organism evidence="1 2">
    <name type="scientific">Gregarina niphandrodes</name>
    <name type="common">Septate eugregarine</name>
    <dbReference type="NCBI Taxonomy" id="110365"/>
    <lineage>
        <taxon>Eukaryota</taxon>
        <taxon>Sar</taxon>
        <taxon>Alveolata</taxon>
        <taxon>Apicomplexa</taxon>
        <taxon>Conoidasida</taxon>
        <taxon>Gregarinasina</taxon>
        <taxon>Eugregarinorida</taxon>
        <taxon>Gregarinidae</taxon>
        <taxon>Gregarina</taxon>
    </lineage>
</organism>
<evidence type="ECO:0000313" key="2">
    <source>
        <dbReference type="Proteomes" id="UP000019763"/>
    </source>
</evidence>
<dbReference type="GeneID" id="22911097"/>
<reference evidence="1" key="1">
    <citation type="submission" date="2013-12" db="EMBL/GenBank/DDBJ databases">
        <authorList>
            <person name="Omoto C.K."/>
            <person name="Sibley D."/>
            <person name="Venepally P."/>
            <person name="Hadjithomas M."/>
            <person name="Karamycheva S."/>
            <person name="Brunk B."/>
            <person name="Roos D."/>
            <person name="Caler E."/>
            <person name="Lorenzi H."/>
        </authorList>
    </citation>
    <scope>NUCLEOTIDE SEQUENCE</scope>
</reference>
<keyword evidence="2" id="KW-1185">Reference proteome</keyword>
<dbReference type="EMBL" id="AFNH02000176">
    <property type="protein sequence ID" value="EZG79924.1"/>
    <property type="molecule type" value="Genomic_DNA"/>
</dbReference>
<name>A0A023BBT0_GRENI</name>
<protein>
    <recommendedName>
        <fullName evidence="3">N-acetyltransferase domain-containing protein</fullName>
    </recommendedName>
</protein>
<dbReference type="Gene3D" id="3.40.630.30">
    <property type="match status" value="1"/>
</dbReference>
<gene>
    <name evidence="1" type="ORF">GNI_023840</name>
</gene>
<proteinExistence type="predicted"/>
<sequence>MSALTPSALSSATDDTGLAPFVLNHTPKNDERFVEVLVQAFFQQSFNDAYVREDEKLRDDAEVTADLCRGHFRKAVEYWGRYRDYLLLESRNYSAVAVLVVGPCVSAKPEAHSFNRFSDALHAKHGLTGVYCLKIIGRHPQGERRGTIRGLLNYIKVLSARDGKICTLEAVTDTARAVYEYFGWQAVEATEWNAQPFTLMAYYPPSVNPPLLAVSYAKPPATQTRLTTADEGPTSEPFSQ</sequence>
<comment type="caution">
    <text evidence="1">The sequence shown here is derived from an EMBL/GenBank/DDBJ whole genome shotgun (WGS) entry which is preliminary data.</text>
</comment>
<dbReference type="VEuPathDB" id="CryptoDB:GNI_023840"/>
<evidence type="ECO:0008006" key="3">
    <source>
        <dbReference type="Google" id="ProtNLM"/>
    </source>
</evidence>
<dbReference type="Proteomes" id="UP000019763">
    <property type="component" value="Unassembled WGS sequence"/>
</dbReference>
<accession>A0A023BBT0</accession>
<dbReference type="OrthoDB" id="410198at2759"/>
<dbReference type="AlphaFoldDB" id="A0A023BBT0"/>